<feature type="signal peptide" evidence="5">
    <location>
        <begin position="1"/>
        <end position="18"/>
    </location>
</feature>
<dbReference type="InterPro" id="IPR000531">
    <property type="entry name" value="Beta-barrel_TonB"/>
</dbReference>
<dbReference type="AlphaFoldDB" id="W0RG62"/>
<dbReference type="Gene3D" id="2.170.130.10">
    <property type="entry name" value="TonB-dependent receptor, plug domain"/>
    <property type="match status" value="1"/>
</dbReference>
<dbReference type="InterPro" id="IPR036942">
    <property type="entry name" value="Beta-barrel_TonB_sf"/>
</dbReference>
<dbReference type="Pfam" id="PF13620">
    <property type="entry name" value="CarboxypepD_reg"/>
    <property type="match status" value="1"/>
</dbReference>
<dbReference type="Proteomes" id="UP000019151">
    <property type="component" value="Chromosome"/>
</dbReference>
<evidence type="ECO:0000259" key="7">
    <source>
        <dbReference type="Pfam" id="PF07715"/>
    </source>
</evidence>
<dbReference type="Gene3D" id="2.60.40.1120">
    <property type="entry name" value="Carboxypeptidase-like, regulatory domain"/>
    <property type="match status" value="1"/>
</dbReference>
<organism evidence="8 9">
    <name type="scientific">Gemmatirosa kalamazoonensis</name>
    <dbReference type="NCBI Taxonomy" id="861299"/>
    <lineage>
        <taxon>Bacteria</taxon>
        <taxon>Pseudomonadati</taxon>
        <taxon>Gemmatimonadota</taxon>
        <taxon>Gemmatimonadia</taxon>
        <taxon>Gemmatimonadales</taxon>
        <taxon>Gemmatimonadaceae</taxon>
        <taxon>Gemmatirosa</taxon>
    </lineage>
</organism>
<feature type="domain" description="TonB-dependent receptor plug" evidence="7">
    <location>
        <begin position="137"/>
        <end position="224"/>
    </location>
</feature>
<keyword evidence="3" id="KW-0998">Cell outer membrane</keyword>
<protein>
    <submittedName>
        <fullName evidence="8">TonB-dependent receptor</fullName>
    </submittedName>
</protein>
<dbReference type="InterPro" id="IPR037066">
    <property type="entry name" value="Plug_dom_sf"/>
</dbReference>
<evidence type="ECO:0000256" key="4">
    <source>
        <dbReference type="RuleBase" id="RU003357"/>
    </source>
</evidence>
<dbReference type="Gene3D" id="2.40.170.20">
    <property type="entry name" value="TonB-dependent receptor, beta-barrel domain"/>
    <property type="match status" value="1"/>
</dbReference>
<gene>
    <name evidence="8" type="ORF">J421_1890</name>
</gene>
<feature type="domain" description="TonB-dependent receptor-like beta-barrel" evidence="6">
    <location>
        <begin position="455"/>
        <end position="894"/>
    </location>
</feature>
<keyword evidence="2 4" id="KW-0472">Membrane</keyword>
<dbReference type="InParanoid" id="W0RG62"/>
<dbReference type="PANTHER" id="PTHR40980:SF5">
    <property type="entry name" value="TONB-DEPENDENT RECEPTOR"/>
    <property type="match status" value="1"/>
</dbReference>
<name>W0RG62_9BACT</name>
<keyword evidence="9" id="KW-1185">Reference proteome</keyword>
<evidence type="ECO:0000313" key="8">
    <source>
        <dbReference type="EMBL" id="AHG89427.1"/>
    </source>
</evidence>
<keyword evidence="4" id="KW-0798">TonB box</keyword>
<evidence type="ECO:0000313" key="9">
    <source>
        <dbReference type="Proteomes" id="UP000019151"/>
    </source>
</evidence>
<comment type="subcellular location">
    <subcellularLocation>
        <location evidence="1 4">Cell outer membrane</location>
    </subcellularLocation>
</comment>
<dbReference type="OrthoDB" id="9768470at2"/>
<dbReference type="InterPro" id="IPR012910">
    <property type="entry name" value="Plug_dom"/>
</dbReference>
<dbReference type="KEGG" id="gba:J421_1890"/>
<sequence length="925" mass="98432">MRIPHPLVLAVAPAFALAAPAVSQQPARTTGRIVGRVVDAASGAGLADVGIQVVGTTLGTLTGVDGRFTVPAAPAGSVTLMARRIGYQAKTVTGIVVPAGGSVEQSIALGAATVQLQAVSVTASAERGTVSEALDRQRTATGIVNSVTAEQIARSPDRDAAQAVQRVSGVTVTDGKYVLVRGLGERYTTASLNGARMPSPEPERKVVPLDLFPSALLQSVTTSKTFTPDQPGDFTGASVDIATREFPAKRLVTLTATTGYNSIATGRTVLGGARLGTEWLGLGGSGRALPAGGDLAVRALDPAQSRRFVGQLHNNWTPFQSTARPNAGLGASIGGQAPLGFLGGRSIGYVASLSYAYNQEVRADELRQLVVGGGPAQVRAFNSLAGETGRESVLWGGIANVSTLLGTHTRIALNNMYNRSADNEAHLDEGFDESQSVDPTAHASTIRRSWLDFVQRTVRSNQLRGEHTIGARQSLDWTITSSGVTRDQPDRTDVFLRRDTPRDAYVLPLGEPRAARRLYAALRENSVAPQASYRVQLGSDVRPWTLKVGGAYRDTRRTASNEPFFFTSPSVTEAELRQTPEQLFPTLTAENRVIVDRDPASGAYTANDRVAAGYGMAEIPLGDHLRLVGGARVESWRLALNTRQTVGDRFDSTYTSTDVLPSLALNVKLTDAQNVRLSASRTLSRPEYRELSPLQERGPIGDLDFVGNPSLQRALIDNVDARWELYPNPGEILSLAVFAKRFDHPIERVQVSTNGGNIYSFVNADAAHNYGVELEARKGLGFLGAPLRPFSGFANVTLMKSTITPGNTDISALTSADRPMVGQAPYVVNTGLSWATAGGGTSATLLYNVVGRAIAATGTKPTPDTYVQPRNMLDLSLQFPLAGGVAAKLNGRNLLDAPYEERAGGLTRVRYRTGRVLSMALTWTP</sequence>
<accession>W0RG62</accession>
<dbReference type="EMBL" id="CP007128">
    <property type="protein sequence ID" value="AHG89427.1"/>
    <property type="molecule type" value="Genomic_DNA"/>
</dbReference>
<feature type="chain" id="PRO_5004794303" evidence="5">
    <location>
        <begin position="19"/>
        <end position="925"/>
    </location>
</feature>
<dbReference type="SUPFAM" id="SSF56935">
    <property type="entry name" value="Porins"/>
    <property type="match status" value="1"/>
</dbReference>
<dbReference type="Pfam" id="PF00593">
    <property type="entry name" value="TonB_dep_Rec_b-barrel"/>
    <property type="match status" value="1"/>
</dbReference>
<dbReference type="Pfam" id="PF07715">
    <property type="entry name" value="Plug"/>
    <property type="match status" value="1"/>
</dbReference>
<dbReference type="eggNOG" id="COG4771">
    <property type="taxonomic scope" value="Bacteria"/>
</dbReference>
<dbReference type="PANTHER" id="PTHR40980">
    <property type="entry name" value="PLUG DOMAIN-CONTAINING PROTEIN"/>
    <property type="match status" value="1"/>
</dbReference>
<dbReference type="SUPFAM" id="SSF49464">
    <property type="entry name" value="Carboxypeptidase regulatory domain-like"/>
    <property type="match status" value="1"/>
</dbReference>
<comment type="similarity">
    <text evidence="4">Belongs to the TonB-dependent receptor family.</text>
</comment>
<dbReference type="STRING" id="861299.J421_1890"/>
<keyword evidence="5" id="KW-0732">Signal</keyword>
<evidence type="ECO:0000256" key="3">
    <source>
        <dbReference type="ARBA" id="ARBA00023237"/>
    </source>
</evidence>
<keyword evidence="8" id="KW-0675">Receptor</keyword>
<dbReference type="GO" id="GO:0009279">
    <property type="term" value="C:cell outer membrane"/>
    <property type="evidence" value="ECO:0007669"/>
    <property type="project" value="UniProtKB-SubCell"/>
</dbReference>
<dbReference type="HOGENOM" id="CLU_006935_0_0_0"/>
<proteinExistence type="inferred from homology"/>
<evidence type="ECO:0000256" key="5">
    <source>
        <dbReference type="SAM" id="SignalP"/>
    </source>
</evidence>
<evidence type="ECO:0000259" key="6">
    <source>
        <dbReference type="Pfam" id="PF00593"/>
    </source>
</evidence>
<evidence type="ECO:0000256" key="2">
    <source>
        <dbReference type="ARBA" id="ARBA00023136"/>
    </source>
</evidence>
<evidence type="ECO:0000256" key="1">
    <source>
        <dbReference type="ARBA" id="ARBA00004442"/>
    </source>
</evidence>
<dbReference type="RefSeq" id="WP_025410925.1">
    <property type="nucleotide sequence ID" value="NZ_CP007128.1"/>
</dbReference>
<dbReference type="InterPro" id="IPR008969">
    <property type="entry name" value="CarboxyPept-like_regulatory"/>
</dbReference>
<reference evidence="8 9" key="1">
    <citation type="journal article" date="2014" name="Genome Announc.">
        <title>Genome Sequence and Methylome of Soil Bacterium Gemmatirosa kalamazoonensis KBS708T, a Member of the Rarely Cultivated Gemmatimonadetes Phylum.</title>
        <authorList>
            <person name="Debruyn J.M."/>
            <person name="Radosevich M."/>
            <person name="Wommack K.E."/>
            <person name="Polson S.W."/>
            <person name="Hauser L.J."/>
            <person name="Fawaz M.N."/>
            <person name="Korlach J."/>
            <person name="Tsai Y.C."/>
        </authorList>
    </citation>
    <scope>NUCLEOTIDE SEQUENCE [LARGE SCALE GENOMIC DNA]</scope>
    <source>
        <strain evidence="8 9">KBS708</strain>
    </source>
</reference>